<reference evidence="1" key="1">
    <citation type="journal article" date="2023" name="G3 (Bethesda)">
        <title>A reference genome for the long-term kleptoplast-retaining sea slug Elysia crispata morphotype clarki.</title>
        <authorList>
            <person name="Eastman K.E."/>
            <person name="Pendleton A.L."/>
            <person name="Shaikh M.A."/>
            <person name="Suttiyut T."/>
            <person name="Ogas R."/>
            <person name="Tomko P."/>
            <person name="Gavelis G."/>
            <person name="Widhalm J.R."/>
            <person name="Wisecaver J.H."/>
        </authorList>
    </citation>
    <scope>NUCLEOTIDE SEQUENCE</scope>
    <source>
        <strain evidence="1">ECLA1</strain>
    </source>
</reference>
<keyword evidence="2" id="KW-1185">Reference proteome</keyword>
<sequence>MLQCLTNAELPFIRQSASANSRPSLEMFKASQLPLQVEMLAFESLESGHILLLHILLFFESSKQTLASPYDGDTILESIPTIMRQVRLPFSKPFNHELKIQAPGVAHIAFFKWLIDGS</sequence>
<organism evidence="1 2">
    <name type="scientific">Elysia crispata</name>
    <name type="common">lettuce slug</name>
    <dbReference type="NCBI Taxonomy" id="231223"/>
    <lineage>
        <taxon>Eukaryota</taxon>
        <taxon>Metazoa</taxon>
        <taxon>Spiralia</taxon>
        <taxon>Lophotrochozoa</taxon>
        <taxon>Mollusca</taxon>
        <taxon>Gastropoda</taxon>
        <taxon>Heterobranchia</taxon>
        <taxon>Euthyneura</taxon>
        <taxon>Panpulmonata</taxon>
        <taxon>Sacoglossa</taxon>
        <taxon>Placobranchoidea</taxon>
        <taxon>Plakobranchidae</taxon>
        <taxon>Elysia</taxon>
    </lineage>
</organism>
<evidence type="ECO:0000313" key="1">
    <source>
        <dbReference type="EMBL" id="KAK3769298.1"/>
    </source>
</evidence>
<name>A0AAE0ZH02_9GAST</name>
<dbReference type="EMBL" id="JAWDGP010003945">
    <property type="protein sequence ID" value="KAK3769298.1"/>
    <property type="molecule type" value="Genomic_DNA"/>
</dbReference>
<comment type="caution">
    <text evidence="1">The sequence shown here is derived from an EMBL/GenBank/DDBJ whole genome shotgun (WGS) entry which is preliminary data.</text>
</comment>
<evidence type="ECO:0000313" key="2">
    <source>
        <dbReference type="Proteomes" id="UP001283361"/>
    </source>
</evidence>
<dbReference type="Proteomes" id="UP001283361">
    <property type="component" value="Unassembled WGS sequence"/>
</dbReference>
<gene>
    <name evidence="1" type="ORF">RRG08_011971</name>
</gene>
<dbReference type="AlphaFoldDB" id="A0AAE0ZH02"/>
<proteinExistence type="predicted"/>
<protein>
    <submittedName>
        <fullName evidence="1">Uncharacterized protein</fullName>
    </submittedName>
</protein>
<accession>A0AAE0ZH02</accession>